<dbReference type="FunFam" id="1.10.510.10:FF:000012">
    <property type="entry name" value="microtubule-associated serine/threonine-protein kinase 2 isoform X1"/>
    <property type="match status" value="1"/>
</dbReference>
<feature type="compositionally biased region" description="Pro residues" evidence="15">
    <location>
        <begin position="549"/>
        <end position="560"/>
    </location>
</feature>
<dbReference type="Gene3D" id="1.20.1480.20">
    <property type="entry name" value="MAST3 pre-PK domain-like"/>
    <property type="match status" value="1"/>
</dbReference>
<evidence type="ECO:0000256" key="3">
    <source>
        <dbReference type="ARBA" id="ARBA00009903"/>
    </source>
</evidence>
<comment type="similarity">
    <text evidence="3">Belongs to the protein kinase superfamily. AGC Ser/Thr protein kinase family.</text>
</comment>
<evidence type="ECO:0000256" key="13">
    <source>
        <dbReference type="ARBA" id="ARBA00047899"/>
    </source>
</evidence>
<feature type="compositionally biased region" description="Low complexity" evidence="15">
    <location>
        <begin position="272"/>
        <end position="284"/>
    </location>
</feature>
<evidence type="ECO:0000259" key="18">
    <source>
        <dbReference type="PROSITE" id="PS51285"/>
    </source>
</evidence>
<keyword evidence="5" id="KW-0963">Cytoplasm</keyword>
<feature type="compositionally biased region" description="Polar residues" evidence="15">
    <location>
        <begin position="70"/>
        <end position="90"/>
    </location>
</feature>
<keyword evidence="12" id="KW-0460">Magnesium</keyword>
<feature type="region of interest" description="Disordered" evidence="15">
    <location>
        <begin position="1780"/>
        <end position="2047"/>
    </location>
</feature>
<dbReference type="GO" id="GO:0000287">
    <property type="term" value="F:magnesium ion binding"/>
    <property type="evidence" value="ECO:0007669"/>
    <property type="project" value="InterPro"/>
</dbReference>
<feature type="compositionally biased region" description="Low complexity" evidence="15">
    <location>
        <begin position="242"/>
        <end position="259"/>
    </location>
</feature>
<feature type="domain" description="AGC-kinase C-terminal" evidence="18">
    <location>
        <begin position="1110"/>
        <end position="1178"/>
    </location>
</feature>
<dbReference type="PROSITE" id="PS50011">
    <property type="entry name" value="PROTEIN_KINASE_DOM"/>
    <property type="match status" value="1"/>
</dbReference>
<dbReference type="InterPro" id="IPR036034">
    <property type="entry name" value="PDZ_sf"/>
</dbReference>
<sequence length="2047" mass="218976">MSLPLRTQIEFFAFENRYFLFGGRLGCLAFPYRQSGSFSRISNKHRQGGSGSGGSFSAYRPTIRRRGITVSQHGSLSQNDSFDSTGSGQHASPLISCRGSIATTSLGISTGPVPSLQRSHSDAQECRSLRKNYQASGSSSRVLLNEHHLNRIRKMRRRPSNSLRGGVSSAMDFLNTSLDSTGSGSGQYSQHHLLPHHYQPSHHHMSSHHSNLLRLRLSPLGHSDPQLYIATQHSNGFLGVTGRRSAASGGGRRSFLSASPLNPKLRKPSFLASPPHHSSQSGSGHAHGHRPHISAGSGHHHHHSSGSHHAGPFRIRVRSSTSAIHSSGMHTGIHSHHHAHGGVPGPRGSFSGASAGSSGVPPKVAMRAGSSLAAPVLDNRRWSLASLPSSSGYGTPGTGSNSAFSSQYSSQEHLADLISDLRVNSRFDSNESYSCFEDAILGFRPRSRSLTSPVRGGSDYNTSDHPPPIMSMYKERFPKAKTQMENRLQQFLLSNAPLSGFSTSMILNVLPNDESPQPGGARPTSPHPPSREYTPPQGASHHHHHRPSSPRPSSPIPRPISPLVTESATVIGDAGVVLRSSAHHLHSSSNNLSISPGSSFLYGNQSQSALNTMGNTNNNSNSGSGGTGGRLSHRCSFMVAGDGMAAADPSLLRLISDGATRFLHHQICEIVADCLQKSREDLLTCAYFCQMSVRLDETLAEAEVKTGTDSYKYLARLVKQILMIVSRTARLLECLEFDPDEFYQLLEEAEGSVRVQLGSGTSRVPDLPQYIISKLGLNKNLLMDQEGTEELSPEEKPKVADRRLKPADSIDITECEKETESIAMNIARNAPKEEDFESIRLISNGAYGAVYLVRHKKTRQRFALKKMKKQTLLLRNQVDQVYAERDILTFTDNPFVVCFYGSFETKQHLCMLMEYVEGGDCAALLKSAGTLPIELARLYVAETVLAIEYLHSCGIVHRDLKPDNLLITAMGHIKLTDFGLSKIGLMNRTTLVSEGYMDDTQQFKDNQLCGTPEYIAPECILRQGYGKPVDWWALGIILYEFLVGIVPFMGDSPEELFANIINEEVDYPQGEEALDQDAESLIRLLLEKNPVDRLGTLGGAVQVTEHNFFAPMDFDSLLRQKAEFIPQLESEEDTSYFDSRSDRYNHEANESNEDEEAANVPMFWSFSTASPRHSIVGLELPTGSLAGLQALANAAMGISGESQEERRETTSGAHGGQSELLRKFSHQAPQSSEDGSTGTPSTSSGIHSAFSVVGAHNGGVMMRQQSRLSDSQDSQGFLESGKLPPSSGSVGARSLDGALKAGDTNQPIPSAVILRRRFSTQRHSNLSTSSSGTTGTGPMNTCSSTDSSMDASHFAAIGMDSSRRHNTYSTAMTSPLPRFAISTCDQRTGSSGTTLAAESDRPHLSNTELSPVEEGGVSSGRRTSGPSMEKRPSTVVHELITDSAGKLQPMCRSARSASCRSDSLRVLIPSQYPSVSSSSSPAQAQAHSGGGTTYYHSYGPTGGAGSSGQLSPSCNSVSSASSFDSQSPNPNTAAGTGAGAEAGVVVRANMPPPGGNLLTLPQSSMPGTVAQPVAHHPPSTSTQSKPIVIRKGPKGYGFTIRSVRVYLSEASDYYTIEHIVAAVRDPSPAFEAGLRENDLITHIHTQTVHNMTHPQLMHRLLSCGNEITLHVVPLTNTSIKEGDARRNVGKLLRKRPKGKPSRGRGAAAGLEKPGKSRKSSALLRRLSGKRAGDIVPGTSSQKQTFMPRSVSSQDGVLNVSPAATTSAKGQNLLEPGSAAYSQAGQSGLGGSSMGGGQPPPPSPNTPKLAQQSASTDSRSYQHKRLSDFGLGGSLSSQESCTGPHVSHHPHQSPLVASSTSATITRSSNPQGKIATVKSPKPIADGQTQEEKASVSRPSTLQGLKNKVSQHLTPSSVSSTTSSGSATMSSTAQPLSRKSSGGGKMPLSPLARQSSGGMPTGGTPYPQSSEMTKTESTVSRHSVKAETSVARHSVPSALPKDLPGSQTKAARSPLPVRKISPSRIVQRLFRGTSKDVSSSSDASNPKNQ</sequence>
<keyword evidence="10 19" id="KW-0418">Kinase</keyword>
<feature type="domain" description="PDZ" evidence="17">
    <location>
        <begin position="1586"/>
        <end position="1675"/>
    </location>
</feature>
<feature type="compositionally biased region" description="Polar residues" evidence="15">
    <location>
        <begin position="1805"/>
        <end position="1818"/>
    </location>
</feature>
<reference evidence="19" key="1">
    <citation type="submission" date="2022-01" db="EMBL/GenBank/DDBJ databases">
        <title>Genome Sequence Resource for Two Populations of Ditylenchus destructor, the Migratory Endoparasitic Phytonematode.</title>
        <authorList>
            <person name="Zhang H."/>
            <person name="Lin R."/>
            <person name="Xie B."/>
        </authorList>
    </citation>
    <scope>NUCLEOTIDE SEQUENCE</scope>
    <source>
        <strain evidence="19">BazhouSP</strain>
    </source>
</reference>
<feature type="region of interest" description="Disordered" evidence="15">
    <location>
        <begin position="70"/>
        <end position="94"/>
    </location>
</feature>
<feature type="region of interest" description="Disordered" evidence="15">
    <location>
        <begin position="1197"/>
        <end position="1216"/>
    </location>
</feature>
<comment type="cofactor">
    <cofactor evidence="1">
        <name>Mg(2+)</name>
        <dbReference type="ChEBI" id="CHEBI:18420"/>
    </cofactor>
</comment>
<feature type="region of interest" description="Disordered" evidence="15">
    <location>
        <begin position="1685"/>
        <end position="1755"/>
    </location>
</feature>
<feature type="region of interest" description="Disordered" evidence="15">
    <location>
        <begin position="1383"/>
        <end position="1433"/>
    </location>
</feature>
<feature type="compositionally biased region" description="Low complexity" evidence="15">
    <location>
        <begin position="1327"/>
        <end position="1337"/>
    </location>
</feature>
<dbReference type="Pfam" id="PF08926">
    <property type="entry name" value="DUF1908"/>
    <property type="match status" value="2"/>
</dbReference>
<feature type="compositionally biased region" description="Polar residues" evidence="15">
    <location>
        <begin position="1895"/>
        <end position="1911"/>
    </location>
</feature>
<evidence type="ECO:0000256" key="10">
    <source>
        <dbReference type="ARBA" id="ARBA00022777"/>
    </source>
</evidence>
<feature type="compositionally biased region" description="Low complexity" evidence="15">
    <location>
        <begin position="1264"/>
        <end position="1275"/>
    </location>
</feature>
<organism evidence="19 20">
    <name type="scientific">Ditylenchus destructor</name>
    <dbReference type="NCBI Taxonomy" id="166010"/>
    <lineage>
        <taxon>Eukaryota</taxon>
        <taxon>Metazoa</taxon>
        <taxon>Ecdysozoa</taxon>
        <taxon>Nematoda</taxon>
        <taxon>Chromadorea</taxon>
        <taxon>Rhabditida</taxon>
        <taxon>Tylenchina</taxon>
        <taxon>Tylenchomorpha</taxon>
        <taxon>Sphaerularioidea</taxon>
        <taxon>Anguinidae</taxon>
        <taxon>Anguininae</taxon>
        <taxon>Ditylenchus</taxon>
    </lineage>
</organism>
<feature type="region of interest" description="Disordered" evidence="15">
    <location>
        <begin position="1471"/>
        <end position="1587"/>
    </location>
</feature>
<evidence type="ECO:0000256" key="14">
    <source>
        <dbReference type="ARBA" id="ARBA00048679"/>
    </source>
</evidence>
<evidence type="ECO:0000256" key="4">
    <source>
        <dbReference type="ARBA" id="ARBA00012513"/>
    </source>
</evidence>
<feature type="compositionally biased region" description="Low complexity" evidence="15">
    <location>
        <begin position="2033"/>
        <end position="2047"/>
    </location>
</feature>
<dbReference type="InterPro" id="IPR011009">
    <property type="entry name" value="Kinase-like_dom_sf"/>
</dbReference>
<feature type="compositionally biased region" description="Basic residues" evidence="15">
    <location>
        <begin position="1687"/>
        <end position="1702"/>
    </location>
</feature>
<feature type="compositionally biased region" description="Low complexity" evidence="15">
    <location>
        <begin position="1231"/>
        <end position="1247"/>
    </location>
</feature>
<dbReference type="InterPro" id="IPR000961">
    <property type="entry name" value="AGC-kinase_C"/>
</dbReference>
<dbReference type="GO" id="GO:0004674">
    <property type="term" value="F:protein serine/threonine kinase activity"/>
    <property type="evidence" value="ECO:0007669"/>
    <property type="project" value="UniProtKB-KW"/>
</dbReference>
<dbReference type="SUPFAM" id="SSF140482">
    <property type="entry name" value="MAST3 pre-PK domain-like"/>
    <property type="match status" value="1"/>
</dbReference>
<dbReference type="GO" id="GO:0005737">
    <property type="term" value="C:cytoplasm"/>
    <property type="evidence" value="ECO:0007669"/>
    <property type="project" value="UniProtKB-SubCell"/>
</dbReference>
<dbReference type="SMART" id="SM00228">
    <property type="entry name" value="PDZ"/>
    <property type="match status" value="1"/>
</dbReference>
<comment type="subcellular location">
    <subcellularLocation>
        <location evidence="2">Cytoplasm</location>
    </subcellularLocation>
</comment>
<dbReference type="Gene3D" id="2.30.42.10">
    <property type="match status" value="1"/>
</dbReference>
<feature type="compositionally biased region" description="Basic residues" evidence="15">
    <location>
        <begin position="286"/>
        <end position="306"/>
    </location>
</feature>
<dbReference type="InterPro" id="IPR023142">
    <property type="entry name" value="MAST_pre-PK_dom_sf"/>
</dbReference>
<comment type="caution">
    <text evidence="19">The sequence shown here is derived from an EMBL/GenBank/DDBJ whole genome shotgun (WGS) entry which is preliminary data.</text>
</comment>
<protein>
    <recommendedName>
        <fullName evidence="4">non-specific serine/threonine protein kinase</fullName>
        <ecNumber evidence="4">2.7.11.1</ecNumber>
    </recommendedName>
</protein>
<dbReference type="Pfam" id="PF00069">
    <property type="entry name" value="Pkinase"/>
    <property type="match status" value="1"/>
</dbReference>
<dbReference type="InterPro" id="IPR000719">
    <property type="entry name" value="Prot_kinase_dom"/>
</dbReference>
<feature type="compositionally biased region" description="Low complexity" evidence="15">
    <location>
        <begin position="1471"/>
        <end position="1499"/>
    </location>
</feature>
<dbReference type="PROSITE" id="PS51285">
    <property type="entry name" value="AGC_KINASE_CTER"/>
    <property type="match status" value="1"/>
</dbReference>
<dbReference type="PANTHER" id="PTHR24356">
    <property type="entry name" value="SERINE/THREONINE-PROTEIN KINASE"/>
    <property type="match status" value="1"/>
</dbReference>
<proteinExistence type="inferred from homology"/>
<evidence type="ECO:0000259" key="17">
    <source>
        <dbReference type="PROSITE" id="PS50106"/>
    </source>
</evidence>
<dbReference type="Gene3D" id="1.10.510.10">
    <property type="entry name" value="Transferase(Phosphotransferase) domain 1"/>
    <property type="match status" value="1"/>
</dbReference>
<evidence type="ECO:0000256" key="9">
    <source>
        <dbReference type="ARBA" id="ARBA00022741"/>
    </source>
</evidence>
<dbReference type="SMART" id="SM00220">
    <property type="entry name" value="S_TKc"/>
    <property type="match status" value="1"/>
</dbReference>
<evidence type="ECO:0000256" key="5">
    <source>
        <dbReference type="ARBA" id="ARBA00022490"/>
    </source>
</evidence>
<keyword evidence="6" id="KW-0723">Serine/threonine-protein kinase</keyword>
<keyword evidence="9" id="KW-0547">Nucleotide-binding</keyword>
<dbReference type="PANTHER" id="PTHR24356:SF414">
    <property type="entry name" value="NON-SPECIFIC SERINE_THREONINE PROTEIN KINASE"/>
    <property type="match status" value="1"/>
</dbReference>
<evidence type="ECO:0000256" key="12">
    <source>
        <dbReference type="ARBA" id="ARBA00022842"/>
    </source>
</evidence>
<dbReference type="SUPFAM" id="SSF56112">
    <property type="entry name" value="Protein kinase-like (PK-like)"/>
    <property type="match status" value="1"/>
</dbReference>
<gene>
    <name evidence="19" type="ORF">DdX_10965</name>
</gene>
<feature type="region of interest" description="Disordered" evidence="15">
    <location>
        <begin position="508"/>
        <end position="561"/>
    </location>
</feature>
<feature type="compositionally biased region" description="Polar residues" evidence="15">
    <location>
        <begin position="1338"/>
        <end position="1347"/>
    </location>
</feature>
<feature type="compositionally biased region" description="Low complexity" evidence="15">
    <location>
        <begin position="1912"/>
        <end position="1930"/>
    </location>
</feature>
<keyword evidence="7" id="KW-0597">Phosphoprotein</keyword>
<feature type="compositionally biased region" description="Low complexity" evidence="15">
    <location>
        <begin position="346"/>
        <end position="362"/>
    </location>
</feature>
<dbReference type="EMBL" id="JAKKPZ010000028">
    <property type="protein sequence ID" value="KAI1709955.1"/>
    <property type="molecule type" value="Genomic_DNA"/>
</dbReference>
<dbReference type="PROSITE" id="PS50106">
    <property type="entry name" value="PDZ"/>
    <property type="match status" value="1"/>
</dbReference>
<comment type="catalytic activity">
    <reaction evidence="13">
        <text>L-threonyl-[protein] + ATP = O-phospho-L-threonyl-[protein] + ADP + H(+)</text>
        <dbReference type="Rhea" id="RHEA:46608"/>
        <dbReference type="Rhea" id="RHEA-COMP:11060"/>
        <dbReference type="Rhea" id="RHEA-COMP:11605"/>
        <dbReference type="ChEBI" id="CHEBI:15378"/>
        <dbReference type="ChEBI" id="CHEBI:30013"/>
        <dbReference type="ChEBI" id="CHEBI:30616"/>
        <dbReference type="ChEBI" id="CHEBI:61977"/>
        <dbReference type="ChEBI" id="CHEBI:456216"/>
        <dbReference type="EC" id="2.7.11.1"/>
    </reaction>
</comment>
<dbReference type="SUPFAM" id="SSF50156">
    <property type="entry name" value="PDZ domain-like"/>
    <property type="match status" value="1"/>
</dbReference>
<accession>A0AAD4N050</accession>
<feature type="region of interest" description="Disordered" evidence="15">
    <location>
        <begin position="241"/>
        <end position="362"/>
    </location>
</feature>
<evidence type="ECO:0000256" key="8">
    <source>
        <dbReference type="ARBA" id="ARBA00022679"/>
    </source>
</evidence>
<dbReference type="CDD" id="cd05609">
    <property type="entry name" value="STKc_MAST"/>
    <property type="match status" value="1"/>
</dbReference>
<evidence type="ECO:0000313" key="19">
    <source>
        <dbReference type="EMBL" id="KAI1709955.1"/>
    </source>
</evidence>
<dbReference type="InterPro" id="IPR015022">
    <property type="entry name" value="MAST_pre-PK_dom"/>
</dbReference>
<dbReference type="GO" id="GO:0035556">
    <property type="term" value="P:intracellular signal transduction"/>
    <property type="evidence" value="ECO:0007669"/>
    <property type="project" value="TreeGrafter"/>
</dbReference>
<dbReference type="Gene3D" id="3.30.200.20">
    <property type="entry name" value="Phosphorylase Kinase, domain 1"/>
    <property type="match status" value="1"/>
</dbReference>
<keyword evidence="8" id="KW-0808">Transferase</keyword>
<evidence type="ECO:0000259" key="16">
    <source>
        <dbReference type="PROSITE" id="PS50011"/>
    </source>
</evidence>
<evidence type="ECO:0000256" key="1">
    <source>
        <dbReference type="ARBA" id="ARBA00001946"/>
    </source>
</evidence>
<feature type="domain" description="Protein kinase" evidence="16">
    <location>
        <begin position="836"/>
        <end position="1109"/>
    </location>
</feature>
<feature type="region of interest" description="Disordered" evidence="15">
    <location>
        <begin position="1264"/>
        <end position="1347"/>
    </location>
</feature>
<dbReference type="PROSITE" id="PS00108">
    <property type="entry name" value="PROTEIN_KINASE_ST"/>
    <property type="match status" value="1"/>
</dbReference>
<dbReference type="InterPro" id="IPR008271">
    <property type="entry name" value="Ser/Thr_kinase_AS"/>
</dbReference>
<feature type="compositionally biased region" description="Gly residues" evidence="15">
    <location>
        <begin position="1786"/>
        <end position="1796"/>
    </location>
</feature>
<comment type="catalytic activity">
    <reaction evidence="14">
        <text>L-seryl-[protein] + ATP = O-phospho-L-seryl-[protein] + ADP + H(+)</text>
        <dbReference type="Rhea" id="RHEA:17989"/>
        <dbReference type="Rhea" id="RHEA-COMP:9863"/>
        <dbReference type="Rhea" id="RHEA-COMP:11604"/>
        <dbReference type="ChEBI" id="CHEBI:15378"/>
        <dbReference type="ChEBI" id="CHEBI:29999"/>
        <dbReference type="ChEBI" id="CHEBI:30616"/>
        <dbReference type="ChEBI" id="CHEBI:83421"/>
        <dbReference type="ChEBI" id="CHEBI:456216"/>
        <dbReference type="EC" id="2.7.11.1"/>
    </reaction>
</comment>
<name>A0AAD4N050_9BILA</name>
<dbReference type="FunFam" id="2.30.42.10:FF:000008">
    <property type="entry name" value="microtubule-associated serine/threonine-protein kinase 4 isoform X2"/>
    <property type="match status" value="1"/>
</dbReference>
<keyword evidence="20" id="KW-1185">Reference proteome</keyword>
<feature type="compositionally biased region" description="Polar residues" evidence="15">
    <location>
        <begin position="1383"/>
        <end position="1396"/>
    </location>
</feature>
<keyword evidence="11" id="KW-0067">ATP-binding</keyword>
<dbReference type="GO" id="GO:0005524">
    <property type="term" value="F:ATP binding"/>
    <property type="evidence" value="ECO:0007669"/>
    <property type="project" value="UniProtKB-KW"/>
</dbReference>
<feature type="compositionally biased region" description="Low complexity" evidence="15">
    <location>
        <begin position="1511"/>
        <end position="1548"/>
    </location>
</feature>
<evidence type="ECO:0000256" key="2">
    <source>
        <dbReference type="ARBA" id="ARBA00004496"/>
    </source>
</evidence>
<dbReference type="InterPro" id="IPR001478">
    <property type="entry name" value="PDZ"/>
</dbReference>
<evidence type="ECO:0000256" key="7">
    <source>
        <dbReference type="ARBA" id="ARBA00022553"/>
    </source>
</evidence>
<evidence type="ECO:0000256" key="15">
    <source>
        <dbReference type="SAM" id="MobiDB-lite"/>
    </source>
</evidence>
<dbReference type="FunFam" id="1.20.1480.20:FF:000001">
    <property type="entry name" value="microtubule-associated serine/threonine-protein kinase 4 isoform X1"/>
    <property type="match status" value="1"/>
</dbReference>
<dbReference type="FunFam" id="3.30.200.20:FF:000012">
    <property type="entry name" value="microtubule-associated serine/threonine-protein kinase 2 isoform X1"/>
    <property type="match status" value="1"/>
</dbReference>
<dbReference type="Proteomes" id="UP001201812">
    <property type="component" value="Unassembled WGS sequence"/>
</dbReference>
<feature type="compositionally biased region" description="Polar residues" evidence="15">
    <location>
        <begin position="1737"/>
        <end position="1755"/>
    </location>
</feature>
<feature type="compositionally biased region" description="Low complexity" evidence="15">
    <location>
        <begin position="1856"/>
        <end position="1867"/>
    </location>
</feature>
<dbReference type="InterPro" id="IPR037711">
    <property type="entry name" value="MAST"/>
</dbReference>
<evidence type="ECO:0000256" key="6">
    <source>
        <dbReference type="ARBA" id="ARBA00022527"/>
    </source>
</evidence>
<dbReference type="EC" id="2.7.11.1" evidence="4"/>
<feature type="region of interest" description="Disordered" evidence="15">
    <location>
        <begin position="1225"/>
        <end position="1247"/>
    </location>
</feature>
<feature type="compositionally biased region" description="Polar residues" evidence="15">
    <location>
        <begin position="1964"/>
        <end position="1979"/>
    </location>
</feature>
<dbReference type="InterPro" id="IPR050236">
    <property type="entry name" value="Ser_Thr_kinase_AGC"/>
</dbReference>
<feature type="region of interest" description="Disordered" evidence="15">
    <location>
        <begin position="447"/>
        <end position="469"/>
    </location>
</feature>
<evidence type="ECO:0000256" key="11">
    <source>
        <dbReference type="ARBA" id="ARBA00022840"/>
    </source>
</evidence>
<evidence type="ECO:0000313" key="20">
    <source>
        <dbReference type="Proteomes" id="UP001201812"/>
    </source>
</evidence>